<sequence length="84" mass="8602">MPVVRRPAPLGVLGRSGWVDAEHGNGRNQGLVPHALGGAGLVVPYERAESAVANWVVPDDATTAKSTSPCQSAPPGSVHLLLKG</sequence>
<dbReference type="GeneID" id="92047326"/>
<evidence type="ECO:0000256" key="1">
    <source>
        <dbReference type="SAM" id="MobiDB-lite"/>
    </source>
</evidence>
<dbReference type="EMBL" id="JAQQWN010000007">
    <property type="protein sequence ID" value="KAK8075288.1"/>
    <property type="molecule type" value="Genomic_DNA"/>
</dbReference>
<keyword evidence="3" id="KW-1185">Reference proteome</keyword>
<reference evidence="2 3" key="1">
    <citation type="submission" date="2023-01" db="EMBL/GenBank/DDBJ databases">
        <title>Analysis of 21 Apiospora genomes using comparative genomics revels a genus with tremendous synthesis potential of carbohydrate active enzymes and secondary metabolites.</title>
        <authorList>
            <person name="Sorensen T."/>
        </authorList>
    </citation>
    <scope>NUCLEOTIDE SEQUENCE [LARGE SCALE GENOMIC DNA]</scope>
    <source>
        <strain evidence="2 3">CBS 114990</strain>
    </source>
</reference>
<organism evidence="2 3">
    <name type="scientific">Apiospora hydei</name>
    <dbReference type="NCBI Taxonomy" id="1337664"/>
    <lineage>
        <taxon>Eukaryota</taxon>
        <taxon>Fungi</taxon>
        <taxon>Dikarya</taxon>
        <taxon>Ascomycota</taxon>
        <taxon>Pezizomycotina</taxon>
        <taxon>Sordariomycetes</taxon>
        <taxon>Xylariomycetidae</taxon>
        <taxon>Amphisphaeriales</taxon>
        <taxon>Apiosporaceae</taxon>
        <taxon>Apiospora</taxon>
    </lineage>
</organism>
<comment type="caution">
    <text evidence="2">The sequence shown here is derived from an EMBL/GenBank/DDBJ whole genome shotgun (WGS) entry which is preliminary data.</text>
</comment>
<accession>A0ABR1VZK9</accession>
<dbReference type="RefSeq" id="XP_066666228.1">
    <property type="nucleotide sequence ID" value="XM_066814266.1"/>
</dbReference>
<evidence type="ECO:0000313" key="3">
    <source>
        <dbReference type="Proteomes" id="UP001433268"/>
    </source>
</evidence>
<gene>
    <name evidence="2" type="ORF">PG997_009951</name>
</gene>
<dbReference type="Proteomes" id="UP001433268">
    <property type="component" value="Unassembled WGS sequence"/>
</dbReference>
<evidence type="ECO:0008006" key="4">
    <source>
        <dbReference type="Google" id="ProtNLM"/>
    </source>
</evidence>
<proteinExistence type="predicted"/>
<feature type="region of interest" description="Disordered" evidence="1">
    <location>
        <begin position="62"/>
        <end position="84"/>
    </location>
</feature>
<evidence type="ECO:0000313" key="2">
    <source>
        <dbReference type="EMBL" id="KAK8075288.1"/>
    </source>
</evidence>
<protein>
    <recommendedName>
        <fullName evidence="4">DUF397 domain-containing protein</fullName>
    </recommendedName>
</protein>
<name>A0ABR1VZK9_9PEZI</name>